<feature type="region of interest" description="Disordered" evidence="1">
    <location>
        <begin position="155"/>
        <end position="181"/>
    </location>
</feature>
<accession>A0AAD2JGD0</accession>
<reference evidence="2" key="1">
    <citation type="submission" date="2023-08" db="EMBL/GenBank/DDBJ databases">
        <authorList>
            <person name="Audoor S."/>
            <person name="Bilcke G."/>
        </authorList>
    </citation>
    <scope>NUCLEOTIDE SEQUENCE</scope>
</reference>
<feature type="compositionally biased region" description="Low complexity" evidence="1">
    <location>
        <begin position="31"/>
        <end position="44"/>
    </location>
</feature>
<feature type="compositionally biased region" description="Polar residues" evidence="1">
    <location>
        <begin position="294"/>
        <end position="303"/>
    </location>
</feature>
<proteinExistence type="predicted"/>
<keyword evidence="3" id="KW-1185">Reference proteome</keyword>
<organism evidence="2 3">
    <name type="scientific">Cylindrotheca closterium</name>
    <dbReference type="NCBI Taxonomy" id="2856"/>
    <lineage>
        <taxon>Eukaryota</taxon>
        <taxon>Sar</taxon>
        <taxon>Stramenopiles</taxon>
        <taxon>Ochrophyta</taxon>
        <taxon>Bacillariophyta</taxon>
        <taxon>Bacillariophyceae</taxon>
        <taxon>Bacillariophycidae</taxon>
        <taxon>Bacillariales</taxon>
        <taxon>Bacillariaceae</taxon>
        <taxon>Cylindrotheca</taxon>
    </lineage>
</organism>
<gene>
    <name evidence="2" type="ORF">CYCCA115_LOCUS11113</name>
</gene>
<dbReference type="AlphaFoldDB" id="A0AAD2JGD0"/>
<evidence type="ECO:0000313" key="3">
    <source>
        <dbReference type="Proteomes" id="UP001295423"/>
    </source>
</evidence>
<feature type="compositionally biased region" description="Low complexity" evidence="1">
    <location>
        <begin position="155"/>
        <end position="176"/>
    </location>
</feature>
<sequence>MSFHLRTSYHQSVGVAPVVVMPITTAAAAATPTTTTPTPQTYYASPPPPTAAPQHIPAAAAVQHHPITPRNSLHQRLPTNGSGYESALDALNALDFSERALDFSRRITSDISTLECESVKAEPNYNPAVEDTPFVPPLEIHIPVNLAHLAVQQKQQQQKKLQQSNHGSTTTTTTTTARRASFSSANLLKPAILTRQTSCQSRLEMSQASPNKSSLHYISHKSAMKLAMNNGGVLPPQYSHSSGTVPQEELDRDPSLEDYANGAGAVTWDDHSRLSYYTSPTDLYTSDDSDPIAISNNASNTATKKGKVKRELKKIMTRFRHSKSKHKSKTLQPQEVVEGAIKDYDSFGSERGFC</sequence>
<feature type="region of interest" description="Disordered" evidence="1">
    <location>
        <begin position="230"/>
        <end position="262"/>
    </location>
</feature>
<comment type="caution">
    <text evidence="2">The sequence shown here is derived from an EMBL/GenBank/DDBJ whole genome shotgun (WGS) entry which is preliminary data.</text>
</comment>
<dbReference type="EMBL" id="CAKOGP040001725">
    <property type="protein sequence ID" value="CAJ1947371.1"/>
    <property type="molecule type" value="Genomic_DNA"/>
</dbReference>
<name>A0AAD2JGD0_9STRA</name>
<protein>
    <submittedName>
        <fullName evidence="2">Uncharacterized protein</fullName>
    </submittedName>
</protein>
<feature type="region of interest" description="Disordered" evidence="1">
    <location>
        <begin position="287"/>
        <end position="309"/>
    </location>
</feature>
<evidence type="ECO:0000256" key="1">
    <source>
        <dbReference type="SAM" id="MobiDB-lite"/>
    </source>
</evidence>
<evidence type="ECO:0000313" key="2">
    <source>
        <dbReference type="EMBL" id="CAJ1947371.1"/>
    </source>
</evidence>
<dbReference type="Proteomes" id="UP001295423">
    <property type="component" value="Unassembled WGS sequence"/>
</dbReference>
<feature type="region of interest" description="Disordered" evidence="1">
    <location>
        <begin position="31"/>
        <end position="52"/>
    </location>
</feature>